<evidence type="ECO:0000256" key="5">
    <source>
        <dbReference type="ARBA" id="ARBA00023136"/>
    </source>
</evidence>
<keyword evidence="8" id="KW-1185">Reference proteome</keyword>
<evidence type="ECO:0000256" key="3">
    <source>
        <dbReference type="ARBA" id="ARBA00022692"/>
    </source>
</evidence>
<keyword evidence="4 6" id="KW-1133">Transmembrane helix</keyword>
<comment type="caution">
    <text evidence="7">The sequence shown here is derived from an EMBL/GenBank/DDBJ whole genome shotgun (WGS) entry which is preliminary data.</text>
</comment>
<gene>
    <name evidence="7" type="ORF">ACFQ3C_01360</name>
</gene>
<evidence type="ECO:0000256" key="1">
    <source>
        <dbReference type="ARBA" id="ARBA00004370"/>
    </source>
</evidence>
<dbReference type="EMBL" id="JBHTKR010000001">
    <property type="protein sequence ID" value="MFD1193316.1"/>
    <property type="molecule type" value="Genomic_DNA"/>
</dbReference>
<sequence length="224" mass="24217">MARILLPLIFGLAGTLVLVGLGLWQLQRLDWKEAVLADIDARIVAAPVALPAQPDPVADRYLPVTVSGILQDPPIRVLVSQKQVGAGYRIIRAMQAGDRRVLVDLGFIRTDAVLAPTGSDPVSVTGNLHWPDEVDSYTPEPDLAADIWFARDLPRMAAHLGTDPVLVVARVTSLPDGAPSPLPVDTSGIPNDHLGYAVTWFGLAIVWVVMTGFFLWRIRKPAKG</sequence>
<dbReference type="PANTHER" id="PTHR23427">
    <property type="entry name" value="SURFEIT LOCUS PROTEIN"/>
    <property type="match status" value="1"/>
</dbReference>
<keyword evidence="3 6" id="KW-0812">Transmembrane</keyword>
<comment type="similarity">
    <text evidence="2 6">Belongs to the SURF1 family.</text>
</comment>
<dbReference type="RefSeq" id="WP_380788474.1">
    <property type="nucleotide sequence ID" value="NZ_JBHTKR010000001.1"/>
</dbReference>
<evidence type="ECO:0000256" key="4">
    <source>
        <dbReference type="ARBA" id="ARBA00022989"/>
    </source>
</evidence>
<reference evidence="8" key="1">
    <citation type="journal article" date="2019" name="Int. J. Syst. Evol. Microbiol.">
        <title>The Global Catalogue of Microorganisms (GCM) 10K type strain sequencing project: providing services to taxonomists for standard genome sequencing and annotation.</title>
        <authorList>
            <consortium name="The Broad Institute Genomics Platform"/>
            <consortium name="The Broad Institute Genome Sequencing Center for Infectious Disease"/>
            <person name="Wu L."/>
            <person name="Ma J."/>
        </authorList>
    </citation>
    <scope>NUCLEOTIDE SEQUENCE [LARGE SCALE GENOMIC DNA]</scope>
    <source>
        <strain evidence="8">CCUG 55328</strain>
    </source>
</reference>
<dbReference type="PANTHER" id="PTHR23427:SF2">
    <property type="entry name" value="SURFEIT LOCUS PROTEIN 1"/>
    <property type="match status" value="1"/>
</dbReference>
<protein>
    <recommendedName>
        <fullName evidence="6">SURF1-like protein</fullName>
    </recommendedName>
</protein>
<accession>A0ABW3TAQ0</accession>
<evidence type="ECO:0000313" key="8">
    <source>
        <dbReference type="Proteomes" id="UP001597151"/>
    </source>
</evidence>
<evidence type="ECO:0000256" key="2">
    <source>
        <dbReference type="ARBA" id="ARBA00007165"/>
    </source>
</evidence>
<comment type="caution">
    <text evidence="6">Lacks conserved residue(s) required for the propagation of feature annotation.</text>
</comment>
<dbReference type="InterPro" id="IPR002994">
    <property type="entry name" value="Surf1/Shy1"/>
</dbReference>
<feature type="transmembrane region" description="Helical" evidence="6">
    <location>
        <begin position="194"/>
        <end position="216"/>
    </location>
</feature>
<dbReference type="InterPro" id="IPR045214">
    <property type="entry name" value="Surf1/Surf4"/>
</dbReference>
<dbReference type="Pfam" id="PF02104">
    <property type="entry name" value="SURF1"/>
    <property type="match status" value="1"/>
</dbReference>
<dbReference type="PROSITE" id="PS50895">
    <property type="entry name" value="SURF1"/>
    <property type="match status" value="1"/>
</dbReference>
<comment type="subcellular location">
    <subcellularLocation>
        <location evidence="6">Cell membrane</location>
        <topology evidence="6">Multi-pass membrane protein</topology>
    </subcellularLocation>
    <subcellularLocation>
        <location evidence="1">Membrane</location>
    </subcellularLocation>
</comment>
<evidence type="ECO:0000256" key="6">
    <source>
        <dbReference type="RuleBase" id="RU363076"/>
    </source>
</evidence>
<name>A0ABW3TAQ0_9RHOB</name>
<keyword evidence="5 6" id="KW-0472">Membrane</keyword>
<dbReference type="CDD" id="cd06662">
    <property type="entry name" value="SURF1"/>
    <property type="match status" value="1"/>
</dbReference>
<organism evidence="7 8">
    <name type="scientific">Seohaeicola saemankumensis</name>
    <dbReference type="NCBI Taxonomy" id="481181"/>
    <lineage>
        <taxon>Bacteria</taxon>
        <taxon>Pseudomonadati</taxon>
        <taxon>Pseudomonadota</taxon>
        <taxon>Alphaproteobacteria</taxon>
        <taxon>Rhodobacterales</taxon>
        <taxon>Roseobacteraceae</taxon>
        <taxon>Seohaeicola</taxon>
    </lineage>
</organism>
<proteinExistence type="inferred from homology"/>
<dbReference type="Proteomes" id="UP001597151">
    <property type="component" value="Unassembled WGS sequence"/>
</dbReference>
<evidence type="ECO:0000313" key="7">
    <source>
        <dbReference type="EMBL" id="MFD1193316.1"/>
    </source>
</evidence>
<keyword evidence="6" id="KW-1003">Cell membrane</keyword>